<dbReference type="Pfam" id="PF01037">
    <property type="entry name" value="AsnC_trans_reg"/>
    <property type="match status" value="1"/>
</dbReference>
<proteinExistence type="predicted"/>
<keyword evidence="2" id="KW-0238">DNA-binding</keyword>
<dbReference type="RefSeq" id="WP_199051639.1">
    <property type="nucleotide sequence ID" value="NZ_JAELXT010000048.1"/>
</dbReference>
<dbReference type="SUPFAM" id="SSF54909">
    <property type="entry name" value="Dimeric alpha+beta barrel"/>
    <property type="match status" value="1"/>
</dbReference>
<dbReference type="InterPro" id="IPR000485">
    <property type="entry name" value="AsnC-type_HTH_dom"/>
</dbReference>
<dbReference type="Proteomes" id="UP000620670">
    <property type="component" value="Unassembled WGS sequence"/>
</dbReference>
<dbReference type="SMART" id="SM00344">
    <property type="entry name" value="HTH_ASNC"/>
    <property type="match status" value="1"/>
</dbReference>
<dbReference type="InterPro" id="IPR036390">
    <property type="entry name" value="WH_DNA-bd_sf"/>
</dbReference>
<dbReference type="PROSITE" id="PS00519">
    <property type="entry name" value="HTH_ASNC_1"/>
    <property type="match status" value="1"/>
</dbReference>
<keyword evidence="6" id="KW-1185">Reference proteome</keyword>
<gene>
    <name evidence="5" type="ORF">JAO75_23505</name>
</gene>
<evidence type="ECO:0000259" key="4">
    <source>
        <dbReference type="PROSITE" id="PS50956"/>
    </source>
</evidence>
<evidence type="ECO:0000256" key="2">
    <source>
        <dbReference type="ARBA" id="ARBA00023125"/>
    </source>
</evidence>
<accession>A0ABS0Y7S8</accession>
<protein>
    <submittedName>
        <fullName evidence="5">Lrp/AsnC family transcriptional regulator</fullName>
    </submittedName>
</protein>
<dbReference type="InterPro" id="IPR011991">
    <property type="entry name" value="ArsR-like_HTH"/>
</dbReference>
<evidence type="ECO:0000313" key="5">
    <source>
        <dbReference type="EMBL" id="MBJ6128367.1"/>
    </source>
</evidence>
<dbReference type="PRINTS" id="PR00033">
    <property type="entry name" value="HTHASNC"/>
</dbReference>
<dbReference type="CDD" id="cd00090">
    <property type="entry name" value="HTH_ARSR"/>
    <property type="match status" value="1"/>
</dbReference>
<reference evidence="6" key="1">
    <citation type="submission" date="2020-12" db="EMBL/GenBank/DDBJ databases">
        <title>Hymenobacter sp.</title>
        <authorList>
            <person name="Kim M.K."/>
        </authorList>
    </citation>
    <scope>NUCLEOTIDE SEQUENCE [LARGE SCALE GENOMIC DNA]</scope>
    <source>
        <strain evidence="6">BT325</strain>
    </source>
</reference>
<name>A0ABS0Y7S8_9HYPH</name>
<dbReference type="PANTHER" id="PTHR30154">
    <property type="entry name" value="LEUCINE-RESPONSIVE REGULATORY PROTEIN"/>
    <property type="match status" value="1"/>
</dbReference>
<keyword evidence="3" id="KW-0804">Transcription</keyword>
<dbReference type="InterPro" id="IPR011008">
    <property type="entry name" value="Dimeric_a/b-barrel"/>
</dbReference>
<dbReference type="Pfam" id="PF13412">
    <property type="entry name" value="HTH_24"/>
    <property type="match status" value="1"/>
</dbReference>
<dbReference type="PROSITE" id="PS50956">
    <property type="entry name" value="HTH_ASNC_2"/>
    <property type="match status" value="1"/>
</dbReference>
<organism evidence="5 6">
    <name type="scientific">Microvirga splendida</name>
    <dbReference type="NCBI Taxonomy" id="2795727"/>
    <lineage>
        <taxon>Bacteria</taxon>
        <taxon>Pseudomonadati</taxon>
        <taxon>Pseudomonadota</taxon>
        <taxon>Alphaproteobacteria</taxon>
        <taxon>Hyphomicrobiales</taxon>
        <taxon>Methylobacteriaceae</taxon>
        <taxon>Microvirga</taxon>
    </lineage>
</organism>
<evidence type="ECO:0000256" key="3">
    <source>
        <dbReference type="ARBA" id="ARBA00023163"/>
    </source>
</evidence>
<dbReference type="InterPro" id="IPR036388">
    <property type="entry name" value="WH-like_DNA-bd_sf"/>
</dbReference>
<comment type="caution">
    <text evidence="5">The sequence shown here is derived from an EMBL/GenBank/DDBJ whole genome shotgun (WGS) entry which is preliminary data.</text>
</comment>
<dbReference type="InterPro" id="IPR019887">
    <property type="entry name" value="Tscrpt_reg_AsnC/Lrp_C"/>
</dbReference>
<dbReference type="PANTHER" id="PTHR30154:SF34">
    <property type="entry name" value="TRANSCRIPTIONAL REGULATOR AZLB"/>
    <property type="match status" value="1"/>
</dbReference>
<dbReference type="Gene3D" id="1.10.10.10">
    <property type="entry name" value="Winged helix-like DNA-binding domain superfamily/Winged helix DNA-binding domain"/>
    <property type="match status" value="1"/>
</dbReference>
<feature type="domain" description="HTH asnC-type" evidence="4">
    <location>
        <begin position="18"/>
        <end position="79"/>
    </location>
</feature>
<dbReference type="InterPro" id="IPR019885">
    <property type="entry name" value="Tscrpt_reg_HTH_AsnC-type_CS"/>
</dbReference>
<dbReference type="InterPro" id="IPR019888">
    <property type="entry name" value="Tscrpt_reg_AsnC-like"/>
</dbReference>
<sequence length="171" mass="19364">MRQNKHSENQANDRAPALDRMDRKILSALRADGRLTMSELAEKVGLSQSPCWTRVKRLEACGAIEGYVAVLDHKIIGVPNVVFVEVTLDRHDEKVLEQFGQALAEIPEIIEAHLVTGDYDYLVKVAVAGTEHYERFLRESLYRIPGIRHSRSTFALRSLKRAVSVDPMLLR</sequence>
<keyword evidence="1" id="KW-0805">Transcription regulation</keyword>
<dbReference type="Gene3D" id="3.30.70.920">
    <property type="match status" value="1"/>
</dbReference>
<evidence type="ECO:0000256" key="1">
    <source>
        <dbReference type="ARBA" id="ARBA00023015"/>
    </source>
</evidence>
<dbReference type="EMBL" id="JAELXT010000048">
    <property type="protein sequence ID" value="MBJ6128367.1"/>
    <property type="molecule type" value="Genomic_DNA"/>
</dbReference>
<evidence type="ECO:0000313" key="6">
    <source>
        <dbReference type="Proteomes" id="UP000620670"/>
    </source>
</evidence>
<dbReference type="SUPFAM" id="SSF46785">
    <property type="entry name" value="Winged helix' DNA-binding domain"/>
    <property type="match status" value="1"/>
</dbReference>